<reference evidence="2 4" key="1">
    <citation type="submission" date="2015-01" db="EMBL/GenBank/DDBJ databases">
        <authorList>
            <person name="MANFREDI Pablo"/>
        </authorList>
    </citation>
    <scope>NUCLEOTIDE SEQUENCE [LARGE SCALE GENOMIC DNA]</scope>
    <source>
        <strain evidence="2 4">CcD38</strain>
    </source>
</reference>
<evidence type="ECO:0000313" key="2">
    <source>
        <dbReference type="EMBL" id="CEN49692.1"/>
    </source>
</evidence>
<dbReference type="EMBL" id="CDOI01000206">
    <property type="protein sequence ID" value="CEN49692.1"/>
    <property type="molecule type" value="Genomic_DNA"/>
</dbReference>
<reference evidence="3 5" key="2">
    <citation type="submission" date="2017-08" db="EMBL/GenBank/DDBJ databases">
        <title>Capnocytophaga canis 17-158 assembly.</title>
        <authorList>
            <person name="Gulvik C.A."/>
        </authorList>
    </citation>
    <scope>NUCLEOTIDE SEQUENCE [LARGE SCALE GENOMIC DNA]</scope>
    <source>
        <strain evidence="3 5">17-158</strain>
    </source>
</reference>
<evidence type="ECO:0000313" key="5">
    <source>
        <dbReference type="Proteomes" id="UP000265497"/>
    </source>
</evidence>
<keyword evidence="1" id="KW-1133">Transmembrane helix</keyword>
<dbReference type="EMBL" id="NSDI01000001">
    <property type="protein sequence ID" value="RIY38163.1"/>
    <property type="molecule type" value="Genomic_DNA"/>
</dbReference>
<sequence length="126" mass="14021">MDTNQNPTFNYNKNPIFDQRSELKQPISATVVYVLAIIGIVFSFCCGVGLIPAVIAVLIASTRINQYNSNPEMYLGIDNLKTARTVAYISVIISVLMVLLSIYLIAIVGLEGIEQMTEEMPYNHFD</sequence>
<evidence type="ECO:0000256" key="1">
    <source>
        <dbReference type="SAM" id="Phobius"/>
    </source>
</evidence>
<keyword evidence="1" id="KW-0472">Membrane</keyword>
<proteinExistence type="predicted"/>
<feature type="transmembrane region" description="Helical" evidence="1">
    <location>
        <begin position="31"/>
        <end position="64"/>
    </location>
</feature>
<keyword evidence="4" id="KW-1185">Reference proteome</keyword>
<dbReference type="GeneID" id="97264040"/>
<name>A0A0B7I078_9FLAO</name>
<keyword evidence="1" id="KW-0812">Transmembrane</keyword>
<dbReference type="AlphaFoldDB" id="A0A0B7I078"/>
<gene>
    <name evidence="2" type="ORF">CCAND38_90009</name>
    <name evidence="3" type="ORF">CKY20_01040</name>
</gene>
<protein>
    <recommendedName>
        <fullName evidence="6">DUF4190 domain-containing protein</fullName>
    </recommendedName>
</protein>
<dbReference type="RefSeq" id="WP_052458244.1">
    <property type="nucleotide sequence ID" value="NZ_BOQK01000007.1"/>
</dbReference>
<dbReference type="NCBIfam" id="NF040945">
    <property type="entry name" value="CCC_membrane"/>
    <property type="match status" value="1"/>
</dbReference>
<organism evidence="2 4">
    <name type="scientific">Capnocytophaga canis</name>
    <dbReference type="NCBI Taxonomy" id="1848903"/>
    <lineage>
        <taxon>Bacteria</taxon>
        <taxon>Pseudomonadati</taxon>
        <taxon>Bacteroidota</taxon>
        <taxon>Flavobacteriia</taxon>
        <taxon>Flavobacteriales</taxon>
        <taxon>Flavobacteriaceae</taxon>
        <taxon>Capnocytophaga</taxon>
    </lineage>
</organism>
<feature type="transmembrane region" description="Helical" evidence="1">
    <location>
        <begin position="85"/>
        <end position="110"/>
    </location>
</feature>
<evidence type="ECO:0000313" key="4">
    <source>
        <dbReference type="Proteomes" id="UP000045051"/>
    </source>
</evidence>
<dbReference type="Proteomes" id="UP000045051">
    <property type="component" value="Unassembled WGS sequence"/>
</dbReference>
<dbReference type="Proteomes" id="UP000265497">
    <property type="component" value="Unassembled WGS sequence"/>
</dbReference>
<evidence type="ECO:0000313" key="3">
    <source>
        <dbReference type="EMBL" id="RIY38163.1"/>
    </source>
</evidence>
<evidence type="ECO:0008006" key="6">
    <source>
        <dbReference type="Google" id="ProtNLM"/>
    </source>
</evidence>
<accession>A0A0B7I078</accession>